<keyword evidence="4" id="KW-1133">Transmembrane helix</keyword>
<protein>
    <recommendedName>
        <fullName evidence="10">Ig-like domain-containing protein</fullName>
    </recommendedName>
</protein>
<keyword evidence="3" id="KW-0812">Transmembrane</keyword>
<feature type="domain" description="Ig-like" evidence="10">
    <location>
        <begin position="129"/>
        <end position="202"/>
    </location>
</feature>
<proteinExistence type="inferred from homology"/>
<gene>
    <name evidence="11" type="ORF">AAFF_G00134280</name>
</gene>
<dbReference type="Pfam" id="PF22705">
    <property type="entry name" value="C2-set_3"/>
    <property type="match status" value="1"/>
</dbReference>
<evidence type="ECO:0000256" key="2">
    <source>
        <dbReference type="ARBA" id="ARBA00008215"/>
    </source>
</evidence>
<evidence type="ECO:0000256" key="6">
    <source>
        <dbReference type="ARBA" id="ARBA00023157"/>
    </source>
</evidence>
<comment type="subcellular location">
    <subcellularLocation>
        <location evidence="1">Membrane</location>
        <topology evidence="1">Single-pass membrane protein</topology>
    </subcellularLocation>
</comment>
<keyword evidence="9" id="KW-0732">Signal</keyword>
<dbReference type="SUPFAM" id="SSF48726">
    <property type="entry name" value="Immunoglobulin"/>
    <property type="match status" value="2"/>
</dbReference>
<dbReference type="GO" id="GO:0009986">
    <property type="term" value="C:cell surface"/>
    <property type="evidence" value="ECO:0007669"/>
    <property type="project" value="UniProtKB-ARBA"/>
</dbReference>
<evidence type="ECO:0000256" key="3">
    <source>
        <dbReference type="ARBA" id="ARBA00022692"/>
    </source>
</evidence>
<dbReference type="InterPro" id="IPR040012">
    <property type="entry name" value="CD200R"/>
</dbReference>
<evidence type="ECO:0000313" key="11">
    <source>
        <dbReference type="EMBL" id="KAJ8388402.1"/>
    </source>
</evidence>
<dbReference type="Pfam" id="PF07686">
    <property type="entry name" value="V-set"/>
    <property type="match status" value="1"/>
</dbReference>
<evidence type="ECO:0000256" key="4">
    <source>
        <dbReference type="ARBA" id="ARBA00022989"/>
    </source>
</evidence>
<reference evidence="11" key="1">
    <citation type="journal article" date="2023" name="Science">
        <title>Genome structures resolve the early diversification of teleost fishes.</title>
        <authorList>
            <person name="Parey E."/>
            <person name="Louis A."/>
            <person name="Montfort J."/>
            <person name="Bouchez O."/>
            <person name="Roques C."/>
            <person name="Iampietro C."/>
            <person name="Lluch J."/>
            <person name="Castinel A."/>
            <person name="Donnadieu C."/>
            <person name="Desvignes T."/>
            <person name="Floi Bucao C."/>
            <person name="Jouanno E."/>
            <person name="Wen M."/>
            <person name="Mejri S."/>
            <person name="Dirks R."/>
            <person name="Jansen H."/>
            <person name="Henkel C."/>
            <person name="Chen W.J."/>
            <person name="Zahm M."/>
            <person name="Cabau C."/>
            <person name="Klopp C."/>
            <person name="Thompson A.W."/>
            <person name="Robinson-Rechavi M."/>
            <person name="Braasch I."/>
            <person name="Lecointre G."/>
            <person name="Bobe J."/>
            <person name="Postlethwait J.H."/>
            <person name="Berthelot C."/>
            <person name="Roest Crollius H."/>
            <person name="Guiguen Y."/>
        </authorList>
    </citation>
    <scope>NUCLEOTIDE SEQUENCE</scope>
    <source>
        <strain evidence="11">NC1722</strain>
    </source>
</reference>
<dbReference type="PANTHER" id="PTHR21462">
    <property type="entry name" value="CELL SURFACE GLYCOPROTEIN OX2 RECEPTOR PRECURSOR"/>
    <property type="match status" value="1"/>
</dbReference>
<dbReference type="Gene3D" id="2.60.40.10">
    <property type="entry name" value="Immunoglobulins"/>
    <property type="match status" value="2"/>
</dbReference>
<dbReference type="InterPro" id="IPR007110">
    <property type="entry name" value="Ig-like_dom"/>
</dbReference>
<evidence type="ECO:0000256" key="8">
    <source>
        <dbReference type="ARBA" id="ARBA00023319"/>
    </source>
</evidence>
<evidence type="ECO:0000256" key="5">
    <source>
        <dbReference type="ARBA" id="ARBA00023136"/>
    </source>
</evidence>
<organism evidence="11 12">
    <name type="scientific">Aldrovandia affinis</name>
    <dbReference type="NCBI Taxonomy" id="143900"/>
    <lineage>
        <taxon>Eukaryota</taxon>
        <taxon>Metazoa</taxon>
        <taxon>Chordata</taxon>
        <taxon>Craniata</taxon>
        <taxon>Vertebrata</taxon>
        <taxon>Euteleostomi</taxon>
        <taxon>Actinopterygii</taxon>
        <taxon>Neopterygii</taxon>
        <taxon>Teleostei</taxon>
        <taxon>Notacanthiformes</taxon>
        <taxon>Halosauridae</taxon>
        <taxon>Aldrovandia</taxon>
    </lineage>
</organism>
<evidence type="ECO:0000256" key="1">
    <source>
        <dbReference type="ARBA" id="ARBA00004167"/>
    </source>
</evidence>
<dbReference type="PANTHER" id="PTHR21462:SF2">
    <property type="entry name" value="CELL SURFACE GLYCOPROTEIN CD200 RECEPTOR 2"/>
    <property type="match status" value="1"/>
</dbReference>
<evidence type="ECO:0000313" key="12">
    <source>
        <dbReference type="Proteomes" id="UP001221898"/>
    </source>
</evidence>
<dbReference type="GO" id="GO:0038023">
    <property type="term" value="F:signaling receptor activity"/>
    <property type="evidence" value="ECO:0007669"/>
    <property type="project" value="InterPro"/>
</dbReference>
<feature type="chain" id="PRO_5042236034" description="Ig-like domain-containing protein" evidence="9">
    <location>
        <begin position="24"/>
        <end position="226"/>
    </location>
</feature>
<keyword evidence="6" id="KW-1015">Disulfide bond</keyword>
<dbReference type="Proteomes" id="UP001221898">
    <property type="component" value="Unassembled WGS sequence"/>
</dbReference>
<evidence type="ECO:0000256" key="7">
    <source>
        <dbReference type="ARBA" id="ARBA00023180"/>
    </source>
</evidence>
<dbReference type="GO" id="GO:0016020">
    <property type="term" value="C:membrane"/>
    <property type="evidence" value="ECO:0007669"/>
    <property type="project" value="UniProtKB-SubCell"/>
</dbReference>
<feature type="domain" description="Ig-like" evidence="10">
    <location>
        <begin position="7"/>
        <end position="124"/>
    </location>
</feature>
<dbReference type="InterPro" id="IPR036179">
    <property type="entry name" value="Ig-like_dom_sf"/>
</dbReference>
<dbReference type="EMBL" id="JAINUG010000195">
    <property type="protein sequence ID" value="KAJ8388402.1"/>
    <property type="molecule type" value="Genomic_DNA"/>
</dbReference>
<name>A0AAD7RQN3_9TELE</name>
<keyword evidence="8" id="KW-0393">Immunoglobulin domain</keyword>
<dbReference type="InterPro" id="IPR013106">
    <property type="entry name" value="Ig_V-set"/>
</dbReference>
<keyword evidence="5" id="KW-0472">Membrane</keyword>
<dbReference type="GO" id="GO:0150077">
    <property type="term" value="P:regulation of neuroinflammatory response"/>
    <property type="evidence" value="ECO:0007669"/>
    <property type="project" value="InterPro"/>
</dbReference>
<dbReference type="AlphaFoldDB" id="A0AAD7RQN3"/>
<evidence type="ECO:0000259" key="10">
    <source>
        <dbReference type="PROSITE" id="PS50835"/>
    </source>
</evidence>
<dbReference type="InterPro" id="IPR053896">
    <property type="entry name" value="BTN3A2-like_Ig-C"/>
</dbReference>
<keyword evidence="7" id="KW-0325">Glycoprotein</keyword>
<accession>A0AAD7RQN3</accession>
<dbReference type="InterPro" id="IPR013783">
    <property type="entry name" value="Ig-like_fold"/>
</dbReference>
<keyword evidence="12" id="KW-1185">Reference proteome</keyword>
<feature type="signal peptide" evidence="9">
    <location>
        <begin position="1"/>
        <end position="23"/>
    </location>
</feature>
<evidence type="ECO:0000256" key="9">
    <source>
        <dbReference type="SAM" id="SignalP"/>
    </source>
</evidence>
<comment type="caution">
    <text evidence="11">The sequence shown here is derived from an EMBL/GenBank/DDBJ whole genome shotgun (WGS) entry which is preliminary data.</text>
</comment>
<comment type="similarity">
    <text evidence="2">Belongs to the CD200R family.</text>
</comment>
<dbReference type="PROSITE" id="PS50835">
    <property type="entry name" value="IG_LIKE"/>
    <property type="match status" value="2"/>
</dbReference>
<sequence>MESPWVPNAVCLLLALSVTWDSAQEYRSGIYRVGGSVNLTCTNYTWNEMLFTAWEININGIKCIIADGIGKNTHDTCMDGKVLQNTTNGKSYLHIPHFKDTDGGMYTCETVYQGSNKKVHITVSAAVSPQISTRLDFRDGKREAVCSAAGGKPAASVSWRSTWNYNVTLSSTENSDGSFTVESKVILPETVSADNLICIVTQLSWRREHIMRVPPAPTSGTYQEAL</sequence>